<dbReference type="KEGG" id="muh:HYN43_008050"/>
<accession>A0A494VJM0</accession>
<name>A0A494VJM0_9SPHI</name>
<keyword evidence="2" id="KW-1185">Reference proteome</keyword>
<dbReference type="RefSeq" id="WP_119408950.1">
    <property type="nucleotide sequence ID" value="NZ_CP032869.1"/>
</dbReference>
<protein>
    <submittedName>
        <fullName evidence="1">Uncharacterized protein</fullName>
    </submittedName>
</protein>
<gene>
    <name evidence="1" type="ORF">HYN43_008050</name>
</gene>
<dbReference type="Proteomes" id="UP000270046">
    <property type="component" value="Chromosome"/>
</dbReference>
<evidence type="ECO:0000313" key="1">
    <source>
        <dbReference type="EMBL" id="AYL95247.1"/>
    </source>
</evidence>
<proteinExistence type="predicted"/>
<reference evidence="1 2" key="1">
    <citation type="submission" date="2018-10" db="EMBL/GenBank/DDBJ databases">
        <title>Genome sequencing of Mucilaginibacter sp. HYN0043.</title>
        <authorList>
            <person name="Kim M."/>
            <person name="Yi H."/>
        </authorList>
    </citation>
    <scope>NUCLEOTIDE SEQUENCE [LARGE SCALE GENOMIC DNA]</scope>
    <source>
        <strain evidence="1 2">HYN0043</strain>
    </source>
</reference>
<dbReference type="EMBL" id="CP032869">
    <property type="protein sequence ID" value="AYL95247.1"/>
    <property type="molecule type" value="Genomic_DNA"/>
</dbReference>
<dbReference type="OrthoDB" id="795814at2"/>
<sequence>MKEINLKSDKYACTYNVGAGHPKSTRIGITAAVLMLFTLITASGCRKLQTVQKDSESNYGYGKLTVQCESKCHISFGTADRMNVYDVDANTGVYYIRYQTKYQLDISITPTDVDQNIIMNVYSREEKQIFHNAAKRKLNDVWESKILIP</sequence>
<evidence type="ECO:0000313" key="2">
    <source>
        <dbReference type="Proteomes" id="UP000270046"/>
    </source>
</evidence>
<organism evidence="1 2">
    <name type="scientific">Mucilaginibacter celer</name>
    <dbReference type="NCBI Taxonomy" id="2305508"/>
    <lineage>
        <taxon>Bacteria</taxon>
        <taxon>Pseudomonadati</taxon>
        <taxon>Bacteroidota</taxon>
        <taxon>Sphingobacteriia</taxon>
        <taxon>Sphingobacteriales</taxon>
        <taxon>Sphingobacteriaceae</taxon>
        <taxon>Mucilaginibacter</taxon>
    </lineage>
</organism>
<dbReference type="AlphaFoldDB" id="A0A494VJM0"/>